<dbReference type="PANTHER" id="PTHR23328">
    <property type="entry name" value="RING-TYPE DOMAIN-CONTAINING PROTEIN"/>
    <property type="match status" value="1"/>
</dbReference>
<dbReference type="EMBL" id="SRLO01006970">
    <property type="protein sequence ID" value="TNN28366.1"/>
    <property type="molecule type" value="Genomic_DNA"/>
</dbReference>
<dbReference type="CDD" id="cd21952">
    <property type="entry name" value="MIU2_RNF168"/>
    <property type="match status" value="1"/>
</dbReference>
<feature type="compositionally biased region" description="Low complexity" evidence="12">
    <location>
        <begin position="334"/>
        <end position="358"/>
    </location>
</feature>
<dbReference type="GO" id="GO:0005634">
    <property type="term" value="C:nucleus"/>
    <property type="evidence" value="ECO:0007669"/>
    <property type="project" value="UniProtKB-SubCell"/>
</dbReference>
<reference evidence="14 15" key="1">
    <citation type="submission" date="2019-03" db="EMBL/GenBank/DDBJ databases">
        <title>First draft genome of Liparis tanakae, snailfish: a comprehensive survey of snailfish specific genes.</title>
        <authorList>
            <person name="Kim W."/>
            <person name="Song I."/>
            <person name="Jeong J.-H."/>
            <person name="Kim D."/>
            <person name="Kim S."/>
            <person name="Ryu S."/>
            <person name="Song J.Y."/>
            <person name="Lee S.K."/>
        </authorList>
    </citation>
    <scope>NUCLEOTIDE SEQUENCE [LARGE SCALE GENOMIC DNA]</scope>
    <source>
        <tissue evidence="14">Muscle</tissue>
    </source>
</reference>
<dbReference type="OrthoDB" id="426657at2759"/>
<feature type="compositionally biased region" description="Basic and acidic residues" evidence="12">
    <location>
        <begin position="297"/>
        <end position="313"/>
    </location>
</feature>
<dbReference type="PANTHER" id="PTHR23328:SF1">
    <property type="entry name" value="E3 UBIQUITIN-PROTEIN LIGASE RNF168"/>
    <property type="match status" value="1"/>
</dbReference>
<keyword evidence="5" id="KW-0479">Metal-binding</keyword>
<evidence type="ECO:0000256" key="12">
    <source>
        <dbReference type="SAM" id="MobiDB-lite"/>
    </source>
</evidence>
<evidence type="ECO:0000256" key="2">
    <source>
        <dbReference type="ARBA" id="ARBA00004123"/>
    </source>
</evidence>
<keyword evidence="15" id="KW-1185">Reference proteome</keyword>
<evidence type="ECO:0000259" key="13">
    <source>
        <dbReference type="PROSITE" id="PS50089"/>
    </source>
</evidence>
<protein>
    <recommendedName>
        <fullName evidence="3">RING-type E3 ubiquitin transferase</fullName>
        <ecNumber evidence="3">2.3.2.27</ecNumber>
    </recommendedName>
</protein>
<evidence type="ECO:0000256" key="10">
    <source>
        <dbReference type="ARBA" id="ARBA00023242"/>
    </source>
</evidence>
<dbReference type="InterPro" id="IPR001841">
    <property type="entry name" value="Znf_RING"/>
</dbReference>
<dbReference type="CDD" id="cd16550">
    <property type="entry name" value="RING-HC_RNF168"/>
    <property type="match status" value="1"/>
</dbReference>
<evidence type="ECO:0000256" key="8">
    <source>
        <dbReference type="ARBA" id="ARBA00022786"/>
    </source>
</evidence>
<dbReference type="Pfam" id="PF13923">
    <property type="entry name" value="zf-C3HC4_2"/>
    <property type="match status" value="1"/>
</dbReference>
<feature type="domain" description="RING-type" evidence="13">
    <location>
        <begin position="22"/>
        <end position="61"/>
    </location>
</feature>
<dbReference type="GO" id="GO:0008270">
    <property type="term" value="F:zinc ion binding"/>
    <property type="evidence" value="ECO:0007669"/>
    <property type="project" value="UniProtKB-KW"/>
</dbReference>
<feature type="region of interest" description="Disordered" evidence="12">
    <location>
        <begin position="297"/>
        <end position="386"/>
    </location>
</feature>
<evidence type="ECO:0000256" key="7">
    <source>
        <dbReference type="ARBA" id="ARBA00022771"/>
    </source>
</evidence>
<evidence type="ECO:0000256" key="1">
    <source>
        <dbReference type="ARBA" id="ARBA00000900"/>
    </source>
</evidence>
<feature type="region of interest" description="Disordered" evidence="12">
    <location>
        <begin position="207"/>
        <end position="267"/>
    </location>
</feature>
<dbReference type="GO" id="GO:0006302">
    <property type="term" value="P:double-strand break repair"/>
    <property type="evidence" value="ECO:0007669"/>
    <property type="project" value="TreeGrafter"/>
</dbReference>
<comment type="caution">
    <text evidence="14">The sequence shown here is derived from an EMBL/GenBank/DDBJ whole genome shotgun (WGS) entry which is preliminary data.</text>
</comment>
<dbReference type="Gene3D" id="3.30.40.10">
    <property type="entry name" value="Zinc/RING finger domain, C3HC4 (zinc finger)"/>
    <property type="match status" value="1"/>
</dbReference>
<dbReference type="InterPro" id="IPR013083">
    <property type="entry name" value="Znf_RING/FYVE/PHD"/>
</dbReference>
<dbReference type="SMART" id="SM00184">
    <property type="entry name" value="RING"/>
    <property type="match status" value="1"/>
</dbReference>
<dbReference type="GO" id="GO:0031491">
    <property type="term" value="F:nucleosome binding"/>
    <property type="evidence" value="ECO:0007669"/>
    <property type="project" value="TreeGrafter"/>
</dbReference>
<evidence type="ECO:0000256" key="5">
    <source>
        <dbReference type="ARBA" id="ARBA00022723"/>
    </source>
</evidence>
<evidence type="ECO:0000313" key="14">
    <source>
        <dbReference type="EMBL" id="TNN28366.1"/>
    </source>
</evidence>
<comment type="subcellular location">
    <subcellularLocation>
        <location evidence="2">Nucleus</location>
    </subcellularLocation>
</comment>
<sequence>MREVKVSEGRRGRVLSLDDCRCPVCLEMFLEPVTLPCTHTFCKACFLESVDKATLCCPLCRKRVSTWARLNSRNRTLVDQQLWDQIQTRFPLQCQRRLTGEGEEPGVAVCSPRVCRPGELKQEYEAQVSQRLLAEEEELQQEETRRRHDDERLARRLSSQLNPVPVPQGPAAVIPAKKKKKEVGGGQMEKFLSPVAPSSLLANKENILLPPERPPPPQTAGPPPATSPSGELQTPGSHMTGEGSEEEKVTKRGCRASSSLEVGGPAWVGIAELEAELVSRRQQEEEDRRLALLLQKELDQQEKHRATDRRRGSSDPYLLRPRESGRPPRKKSKTSSSTKTRDTPPSSAKTSSSSSSSSRRQATLPEAFSGLSGERSSSSSSSSSSS</sequence>
<keyword evidence="7 11" id="KW-0863">Zinc-finger</keyword>
<evidence type="ECO:0000256" key="9">
    <source>
        <dbReference type="ARBA" id="ARBA00022833"/>
    </source>
</evidence>
<dbReference type="InterPro" id="IPR051657">
    <property type="entry name" value="RNF168/RNF169_E3_ubiq-ligase"/>
</dbReference>
<feature type="compositionally biased region" description="Pro residues" evidence="12">
    <location>
        <begin position="211"/>
        <end position="226"/>
    </location>
</feature>
<keyword evidence="9" id="KW-0862">Zinc</keyword>
<dbReference type="SUPFAM" id="SSF57850">
    <property type="entry name" value="RING/U-box"/>
    <property type="match status" value="1"/>
</dbReference>
<name>A0A4Z2EHR8_9TELE</name>
<feature type="compositionally biased region" description="Low complexity" evidence="12">
    <location>
        <begin position="376"/>
        <end position="386"/>
    </location>
</feature>
<comment type="catalytic activity">
    <reaction evidence="1">
        <text>S-ubiquitinyl-[E2 ubiquitin-conjugating enzyme]-L-cysteine + [acceptor protein]-L-lysine = [E2 ubiquitin-conjugating enzyme]-L-cysteine + N(6)-ubiquitinyl-[acceptor protein]-L-lysine.</text>
        <dbReference type="EC" id="2.3.2.27"/>
    </reaction>
</comment>
<keyword evidence="6" id="KW-0227">DNA damage</keyword>
<feature type="region of interest" description="Disordered" evidence="12">
    <location>
        <begin position="157"/>
        <end position="184"/>
    </location>
</feature>
<keyword evidence="10" id="KW-0539">Nucleus</keyword>
<gene>
    <name evidence="14" type="primary">rnf168</name>
    <name evidence="14" type="ORF">EYF80_061486</name>
</gene>
<dbReference type="GO" id="GO:0035861">
    <property type="term" value="C:site of double-strand break"/>
    <property type="evidence" value="ECO:0007669"/>
    <property type="project" value="TreeGrafter"/>
</dbReference>
<evidence type="ECO:0000256" key="4">
    <source>
        <dbReference type="ARBA" id="ARBA00022679"/>
    </source>
</evidence>
<dbReference type="EC" id="2.3.2.27" evidence="3"/>
<dbReference type="PROSITE" id="PS50089">
    <property type="entry name" value="ZF_RING_2"/>
    <property type="match status" value="1"/>
</dbReference>
<evidence type="ECO:0000256" key="11">
    <source>
        <dbReference type="PROSITE-ProRule" id="PRU00175"/>
    </source>
</evidence>
<evidence type="ECO:0000256" key="3">
    <source>
        <dbReference type="ARBA" id="ARBA00012483"/>
    </source>
</evidence>
<accession>A0A4Z2EHR8</accession>
<dbReference type="AlphaFoldDB" id="A0A4Z2EHR8"/>
<dbReference type="Proteomes" id="UP000314294">
    <property type="component" value="Unassembled WGS sequence"/>
</dbReference>
<organism evidence="14 15">
    <name type="scientific">Liparis tanakae</name>
    <name type="common">Tanaka's snailfish</name>
    <dbReference type="NCBI Taxonomy" id="230148"/>
    <lineage>
        <taxon>Eukaryota</taxon>
        <taxon>Metazoa</taxon>
        <taxon>Chordata</taxon>
        <taxon>Craniata</taxon>
        <taxon>Vertebrata</taxon>
        <taxon>Euteleostomi</taxon>
        <taxon>Actinopterygii</taxon>
        <taxon>Neopterygii</taxon>
        <taxon>Teleostei</taxon>
        <taxon>Neoteleostei</taxon>
        <taxon>Acanthomorphata</taxon>
        <taxon>Eupercaria</taxon>
        <taxon>Perciformes</taxon>
        <taxon>Cottioidei</taxon>
        <taxon>Cottales</taxon>
        <taxon>Liparidae</taxon>
        <taxon>Liparis</taxon>
    </lineage>
</organism>
<proteinExistence type="predicted"/>
<evidence type="ECO:0000256" key="6">
    <source>
        <dbReference type="ARBA" id="ARBA00022763"/>
    </source>
</evidence>
<keyword evidence="8" id="KW-0833">Ubl conjugation pathway</keyword>
<evidence type="ECO:0000313" key="15">
    <source>
        <dbReference type="Proteomes" id="UP000314294"/>
    </source>
</evidence>
<dbReference type="GO" id="GO:0061630">
    <property type="term" value="F:ubiquitin protein ligase activity"/>
    <property type="evidence" value="ECO:0007669"/>
    <property type="project" value="UniProtKB-EC"/>
</dbReference>
<keyword evidence="4" id="KW-0808">Transferase</keyword>